<feature type="active site" description="Proton donor/acceptor" evidence="6">
    <location>
        <position position="421"/>
    </location>
</feature>
<evidence type="ECO:0000313" key="10">
    <source>
        <dbReference type="EMBL" id="MEI5993292.1"/>
    </source>
</evidence>
<accession>A0A242C6R0</accession>
<reference evidence="11" key="1">
    <citation type="submission" date="2017-05" db="EMBL/GenBank/DDBJ databases">
        <title>The Genome Sequence of Enterococcus sp. 4G2_DIV0659.</title>
        <authorList>
            <consortium name="The Broad Institute Genomics Platform"/>
            <consortium name="The Broad Institute Genomic Center for Infectious Diseases"/>
            <person name="Earl A."/>
            <person name="Manson A."/>
            <person name="Schwartman J."/>
            <person name="Gilmore M."/>
            <person name="Abouelleil A."/>
            <person name="Cao P."/>
            <person name="Chapman S."/>
            <person name="Cusick C."/>
            <person name="Shea T."/>
            <person name="Young S."/>
            <person name="Neafsey D."/>
            <person name="Nusbaum C."/>
            <person name="Birren B."/>
        </authorList>
    </citation>
    <scope>NUCLEOTIDE SEQUENCE [LARGE SCALE GENOMIC DNA]</scope>
    <source>
        <strain evidence="11">4G2_DIV0659</strain>
    </source>
</reference>
<protein>
    <recommendedName>
        <fullName evidence="9">L,D-TPase catalytic domain-containing protein</fullName>
    </recommendedName>
</protein>
<dbReference type="PANTHER" id="PTHR30582:SF33">
    <property type="entry name" value="EXPORTED PROTEIN"/>
    <property type="match status" value="1"/>
</dbReference>
<dbReference type="GO" id="GO:0008360">
    <property type="term" value="P:regulation of cell shape"/>
    <property type="evidence" value="ECO:0007669"/>
    <property type="project" value="UniProtKB-UniRule"/>
</dbReference>
<keyword evidence="8" id="KW-0812">Transmembrane</keyword>
<dbReference type="Proteomes" id="UP000195139">
    <property type="component" value="Unassembled WGS sequence"/>
</dbReference>
<keyword evidence="5 6" id="KW-0961">Cell wall biogenesis/degradation</keyword>
<dbReference type="OrthoDB" id="3176960at2"/>
<dbReference type="SUPFAM" id="SSF141523">
    <property type="entry name" value="L,D-transpeptidase catalytic domain-like"/>
    <property type="match status" value="1"/>
</dbReference>
<dbReference type="GO" id="GO:0016740">
    <property type="term" value="F:transferase activity"/>
    <property type="evidence" value="ECO:0007669"/>
    <property type="project" value="UniProtKB-KW"/>
</dbReference>
<dbReference type="AlphaFoldDB" id="A0A242C6R0"/>
<sequence length="490" mass="54537">MENEESVSRSAKNARASQNNHQPNKKKKRWLVPVVGLLICLSLVFAGGLVYFQSHFFITAKANGVDISLLSVKAAKDKLEKLNQSENVIIKVNGKEEKIELPEKYEITEGYLKENIGDRSLKLPINENYKVELQNKLNALEFEAGTPSQDARIEKVDGTYQIIPEQIGTTVDKAALMSQVLKDVEANKGSYVYEAKEFYQKPALTKDDKGLQDKLAMLSKKENKTITLDINGEKLALTKEEIQSFMDTSGNVDPTKVYAWVEQTNQKYGSIFKPIIFKNVHGVTTKYKNNGSYGWDINMPQTRDLLVNAINSDKDTETITVPIDGDVTQSSTVDKDYVEIDLNDQKMYFFKGGAKVVETDVITGRYNKGTATVPGFHTILYKDTDTKLEGEMLDGSKYSVPVKYWMPLKSFGGVVTQIGIHDADYKAEYFGNKEAYKTNFGSNGCINTPGAAVAQIFNGAYAGMPVIVYGHIYDSAPGEFDKPVDYGEPA</sequence>
<evidence type="ECO:0000256" key="5">
    <source>
        <dbReference type="ARBA" id="ARBA00023316"/>
    </source>
</evidence>
<dbReference type="InterPro" id="IPR050979">
    <property type="entry name" value="LD-transpeptidase"/>
</dbReference>
<dbReference type="Pfam" id="PF03734">
    <property type="entry name" value="YkuD"/>
    <property type="match status" value="1"/>
</dbReference>
<dbReference type="Gene3D" id="2.40.440.10">
    <property type="entry name" value="L,D-transpeptidase catalytic domain-like"/>
    <property type="match status" value="1"/>
</dbReference>
<keyword evidence="3 6" id="KW-0133">Cell shape</keyword>
<organism evidence="11">
    <name type="scientific">Candidatus Enterococcus mansonii</name>
    <dbReference type="NCBI Taxonomy" id="1834181"/>
    <lineage>
        <taxon>Bacteria</taxon>
        <taxon>Bacillati</taxon>
        <taxon>Bacillota</taxon>
        <taxon>Bacilli</taxon>
        <taxon>Lactobacillales</taxon>
        <taxon>Enterococcaceae</taxon>
        <taxon>Enterococcus</taxon>
    </lineage>
</organism>
<feature type="active site" description="Nucleophile" evidence="6">
    <location>
        <position position="445"/>
    </location>
</feature>
<evidence type="ECO:0000256" key="4">
    <source>
        <dbReference type="ARBA" id="ARBA00022984"/>
    </source>
</evidence>
<evidence type="ECO:0000256" key="7">
    <source>
        <dbReference type="SAM" id="MobiDB-lite"/>
    </source>
</evidence>
<dbReference type="EMBL" id="NGLE01000004">
    <property type="protein sequence ID" value="OTO05935.1"/>
    <property type="molecule type" value="Genomic_DNA"/>
</dbReference>
<dbReference type="Pfam" id="PF12229">
    <property type="entry name" value="PG_binding_4"/>
    <property type="match status" value="1"/>
</dbReference>
<feature type="domain" description="L,D-TPase catalytic" evidence="9">
    <location>
        <begin position="336"/>
        <end position="469"/>
    </location>
</feature>
<gene>
    <name evidence="10" type="ORF">A5880_000833</name>
    <name evidence="11" type="ORF">A5880_003110</name>
</gene>
<proteinExistence type="predicted"/>
<dbReference type="InterPro" id="IPR005490">
    <property type="entry name" value="LD_TPept_cat_dom"/>
</dbReference>
<dbReference type="GO" id="GO:0071555">
    <property type="term" value="P:cell wall organization"/>
    <property type="evidence" value="ECO:0007669"/>
    <property type="project" value="UniProtKB-UniRule"/>
</dbReference>
<keyword evidence="4 6" id="KW-0573">Peptidoglycan synthesis</keyword>
<dbReference type="CDD" id="cd16913">
    <property type="entry name" value="YkuD_like"/>
    <property type="match status" value="1"/>
</dbReference>
<dbReference type="GO" id="GO:0071972">
    <property type="term" value="F:peptidoglycan L,D-transpeptidase activity"/>
    <property type="evidence" value="ECO:0007669"/>
    <property type="project" value="TreeGrafter"/>
</dbReference>
<evidence type="ECO:0000256" key="3">
    <source>
        <dbReference type="ARBA" id="ARBA00022960"/>
    </source>
</evidence>
<feature type="region of interest" description="Disordered" evidence="7">
    <location>
        <begin position="1"/>
        <end position="24"/>
    </location>
</feature>
<dbReference type="InterPro" id="IPR038063">
    <property type="entry name" value="Transpep_catalytic_dom"/>
</dbReference>
<evidence type="ECO:0000256" key="6">
    <source>
        <dbReference type="PROSITE-ProRule" id="PRU01373"/>
    </source>
</evidence>
<dbReference type="UniPathway" id="UPA00219"/>
<name>A0A242C6R0_9ENTE</name>
<feature type="transmembrane region" description="Helical" evidence="8">
    <location>
        <begin position="30"/>
        <end position="52"/>
    </location>
</feature>
<dbReference type="SUPFAM" id="SSF143985">
    <property type="entry name" value="L,D-transpeptidase pre-catalytic domain-like"/>
    <property type="match status" value="1"/>
</dbReference>
<comment type="pathway">
    <text evidence="1 6">Cell wall biogenesis; peptidoglycan biosynthesis.</text>
</comment>
<comment type="caution">
    <text evidence="11">The sequence shown here is derived from an EMBL/GenBank/DDBJ whole genome shotgun (WGS) entry which is preliminary data.</text>
</comment>
<evidence type="ECO:0000256" key="8">
    <source>
        <dbReference type="SAM" id="Phobius"/>
    </source>
</evidence>
<reference evidence="10 12" key="2">
    <citation type="submission" date="2018-07" db="EMBL/GenBank/DDBJ databases">
        <title>The Genome Sequence of Enterococcus sp. DIV0659b.</title>
        <authorList>
            <consortium name="The Broad Institute Genomics Platform"/>
            <consortium name="The Broad Institute Genomic Center for Infectious Diseases"/>
            <person name="Earl A."/>
            <person name="Manson A."/>
            <person name="Schwartman J."/>
            <person name="Gilmore M."/>
            <person name="Abouelleil A."/>
            <person name="Cao P."/>
            <person name="Chapman S."/>
            <person name="Cusick C."/>
            <person name="Shea T."/>
            <person name="Young S."/>
            <person name="Neafsey D."/>
            <person name="Nusbaum C."/>
            <person name="Birren B."/>
        </authorList>
    </citation>
    <scope>NUCLEOTIDE SEQUENCE [LARGE SCALE GENOMIC DNA]</scope>
    <source>
        <strain evidence="10 12">4G2_DIV0659</strain>
    </source>
</reference>
<dbReference type="InterPro" id="IPR038054">
    <property type="entry name" value="LD_TPept-like_central_sf"/>
</dbReference>
<evidence type="ECO:0000256" key="2">
    <source>
        <dbReference type="ARBA" id="ARBA00022679"/>
    </source>
</evidence>
<dbReference type="PANTHER" id="PTHR30582">
    <property type="entry name" value="L,D-TRANSPEPTIDASE"/>
    <property type="match status" value="1"/>
</dbReference>
<dbReference type="RefSeq" id="WP_086331936.1">
    <property type="nucleotide sequence ID" value="NZ_NGLE02000001.1"/>
</dbReference>
<keyword evidence="8" id="KW-0472">Membrane</keyword>
<dbReference type="InterPro" id="IPR022029">
    <property type="entry name" value="YoaR-like_PG-bd"/>
</dbReference>
<dbReference type="PROSITE" id="PS52029">
    <property type="entry name" value="LD_TPASE"/>
    <property type="match status" value="1"/>
</dbReference>
<dbReference type="GO" id="GO:0005576">
    <property type="term" value="C:extracellular region"/>
    <property type="evidence" value="ECO:0007669"/>
    <property type="project" value="TreeGrafter"/>
</dbReference>
<feature type="compositionally biased region" description="Polar residues" evidence="7">
    <location>
        <begin position="8"/>
        <end position="22"/>
    </location>
</feature>
<dbReference type="GO" id="GO:0018104">
    <property type="term" value="P:peptidoglycan-protein cross-linking"/>
    <property type="evidence" value="ECO:0007669"/>
    <property type="project" value="TreeGrafter"/>
</dbReference>
<evidence type="ECO:0000313" key="11">
    <source>
        <dbReference type="EMBL" id="OTO05935.1"/>
    </source>
</evidence>
<evidence type="ECO:0000256" key="1">
    <source>
        <dbReference type="ARBA" id="ARBA00004752"/>
    </source>
</evidence>
<keyword evidence="8" id="KW-1133">Transmembrane helix</keyword>
<keyword evidence="12" id="KW-1185">Reference proteome</keyword>
<dbReference type="STRING" id="1834181.A5880_003110"/>
<keyword evidence="2" id="KW-0808">Transferase</keyword>
<evidence type="ECO:0000313" key="12">
    <source>
        <dbReference type="Proteomes" id="UP000195139"/>
    </source>
</evidence>
<evidence type="ECO:0000259" key="9">
    <source>
        <dbReference type="PROSITE" id="PS52029"/>
    </source>
</evidence>
<dbReference type="EMBL" id="NGLE02000001">
    <property type="protein sequence ID" value="MEI5993292.1"/>
    <property type="molecule type" value="Genomic_DNA"/>
</dbReference>